<proteinExistence type="predicted"/>
<sequence>MKTFTPFERIKPAIVISVLLYALGIVSILLSILLLAIAALQIFQMISKLGYSGFIPVFKDPTFFYAGLVLAIIGILLRIVNAFQVYIETRRSITLGLSLQTIDRPLTSFAVSYFLINLAGVVWLQFSQIFLILAGVGVLLLLFGFRLYFSKRAEIAPETPLIGAILLILALTLVYVVSPFMLNSLFLQLYGVPPSFIMLPGGKVLSDIPLLGPLGSEYRFEAVALFILAIVGLVAVFLPENMTPRLVEWATPLASLIFSIGMMYAGFMATSIFGSLLSGLGSPSIPTGLPGEISTLINLIMASFTFILAGSILLGIAGLVATTVLAIQVALRLSALRQKMPTAFPSQPPPPPPPPPS</sequence>
<protein>
    <submittedName>
        <fullName evidence="2">Uncharacterized protein</fullName>
    </submittedName>
</protein>
<feature type="transmembrane region" description="Helical" evidence="1">
    <location>
        <begin position="250"/>
        <end position="277"/>
    </location>
</feature>
<evidence type="ECO:0000313" key="2">
    <source>
        <dbReference type="EMBL" id="HDP14876.1"/>
    </source>
</evidence>
<feature type="transmembrane region" description="Helical" evidence="1">
    <location>
        <begin position="129"/>
        <end position="149"/>
    </location>
</feature>
<feature type="transmembrane region" description="Helical" evidence="1">
    <location>
        <begin position="63"/>
        <end position="86"/>
    </location>
</feature>
<keyword evidence="1" id="KW-1133">Transmembrane helix</keyword>
<dbReference type="AlphaFoldDB" id="A0A7C1CEG2"/>
<comment type="caution">
    <text evidence="2">The sequence shown here is derived from an EMBL/GenBank/DDBJ whole genome shotgun (WGS) entry which is preliminary data.</text>
</comment>
<name>A0A7C1CEG2_9CREN</name>
<organism evidence="2">
    <name type="scientific">Thermofilum adornatum</name>
    <dbReference type="NCBI Taxonomy" id="1365176"/>
    <lineage>
        <taxon>Archaea</taxon>
        <taxon>Thermoproteota</taxon>
        <taxon>Thermoprotei</taxon>
        <taxon>Thermofilales</taxon>
        <taxon>Thermofilaceae</taxon>
        <taxon>Thermofilum</taxon>
    </lineage>
</organism>
<keyword evidence="1" id="KW-0472">Membrane</keyword>
<feature type="transmembrane region" description="Helical" evidence="1">
    <location>
        <begin position="161"/>
        <end position="182"/>
    </location>
</feature>
<reference evidence="2" key="1">
    <citation type="journal article" date="2020" name="mSystems">
        <title>Genome- and Community-Level Interaction Insights into Carbon Utilization and Element Cycling Functions of Hydrothermarchaeota in Hydrothermal Sediment.</title>
        <authorList>
            <person name="Zhou Z."/>
            <person name="Liu Y."/>
            <person name="Xu W."/>
            <person name="Pan J."/>
            <person name="Luo Z.H."/>
            <person name="Li M."/>
        </authorList>
    </citation>
    <scope>NUCLEOTIDE SEQUENCE [LARGE SCALE GENOMIC DNA]</scope>
    <source>
        <strain evidence="2">SpSt-116</strain>
    </source>
</reference>
<gene>
    <name evidence="2" type="ORF">ENN26_03755</name>
</gene>
<feature type="transmembrane region" description="Helical" evidence="1">
    <location>
        <begin position="12"/>
        <end position="43"/>
    </location>
</feature>
<accession>A0A7C1CEG2</accession>
<evidence type="ECO:0000256" key="1">
    <source>
        <dbReference type="SAM" id="Phobius"/>
    </source>
</evidence>
<keyword evidence="1" id="KW-0812">Transmembrane</keyword>
<feature type="transmembrane region" description="Helical" evidence="1">
    <location>
        <begin position="106"/>
        <end position="123"/>
    </location>
</feature>
<feature type="transmembrane region" description="Helical" evidence="1">
    <location>
        <begin position="297"/>
        <end position="330"/>
    </location>
</feature>
<feature type="transmembrane region" description="Helical" evidence="1">
    <location>
        <begin position="218"/>
        <end position="238"/>
    </location>
</feature>
<dbReference type="EMBL" id="DSAY01000072">
    <property type="protein sequence ID" value="HDP14876.1"/>
    <property type="molecule type" value="Genomic_DNA"/>
</dbReference>